<organism evidence="1">
    <name type="scientific">Cucumis melo</name>
    <name type="common">Muskmelon</name>
    <dbReference type="NCBI Taxonomy" id="3656"/>
    <lineage>
        <taxon>Eukaryota</taxon>
        <taxon>Viridiplantae</taxon>
        <taxon>Streptophyta</taxon>
        <taxon>Embryophyta</taxon>
        <taxon>Tracheophyta</taxon>
        <taxon>Spermatophyta</taxon>
        <taxon>Magnoliopsida</taxon>
        <taxon>eudicotyledons</taxon>
        <taxon>Gunneridae</taxon>
        <taxon>Pentapetalae</taxon>
        <taxon>rosids</taxon>
        <taxon>fabids</taxon>
        <taxon>Cucurbitales</taxon>
        <taxon>Cucurbitaceae</taxon>
        <taxon>Benincaseae</taxon>
        <taxon>Cucumis</taxon>
    </lineage>
</organism>
<protein>
    <submittedName>
        <fullName evidence="1">Uncharacterized protein</fullName>
    </submittedName>
</protein>
<proteinExistence type="predicted"/>
<dbReference type="AlphaFoldDB" id="A0A9I9CWL7"/>
<reference evidence="1" key="1">
    <citation type="submission" date="2023-03" db="UniProtKB">
        <authorList>
            <consortium name="EnsemblPlants"/>
        </authorList>
    </citation>
    <scope>IDENTIFICATION</scope>
</reference>
<dbReference type="Gramene" id="MELO3C009460.2.1">
    <property type="protein sequence ID" value="MELO3C009460.2.1"/>
    <property type="gene ID" value="MELO3C009460.2"/>
</dbReference>
<sequence length="58" mass="6727">MDGGVDLRWNPNSDFRYQCRLVSSPTIQRRLNSRAFSGSALSFSVSYLPGKERRVYRK</sequence>
<evidence type="ECO:0000313" key="1">
    <source>
        <dbReference type="EnsemblPlants" id="MELO3C009460.2.1"/>
    </source>
</evidence>
<name>A0A9I9CWL7_CUCME</name>
<accession>A0A9I9CWL7</accession>
<dbReference type="EnsemblPlants" id="MELO3C009460.2.1">
    <property type="protein sequence ID" value="MELO3C009460.2.1"/>
    <property type="gene ID" value="MELO3C009460.2"/>
</dbReference>